<dbReference type="STRING" id="910347.SAMN05421773_11241"/>
<reference evidence="2 3" key="1">
    <citation type="submission" date="2016-10" db="EMBL/GenBank/DDBJ databases">
        <authorList>
            <person name="de Groot N.N."/>
        </authorList>
    </citation>
    <scope>NUCLEOTIDE SEQUENCE [LARGE SCALE GENOMIC DNA]</scope>
    <source>
        <strain evidence="2 3">CGMCC 4.5739</strain>
    </source>
</reference>
<dbReference type="InterPro" id="IPR002182">
    <property type="entry name" value="NB-ARC"/>
</dbReference>
<dbReference type="OrthoDB" id="581105at2"/>
<proteinExistence type="predicted"/>
<organism evidence="2 3">
    <name type="scientific">Streptomyces aidingensis</name>
    <dbReference type="NCBI Taxonomy" id="910347"/>
    <lineage>
        <taxon>Bacteria</taxon>
        <taxon>Bacillati</taxon>
        <taxon>Actinomycetota</taxon>
        <taxon>Actinomycetes</taxon>
        <taxon>Kitasatosporales</taxon>
        <taxon>Streptomycetaceae</taxon>
        <taxon>Streptomyces</taxon>
    </lineage>
</organism>
<name>A0A1I1QWF4_9ACTN</name>
<dbReference type="Gene3D" id="1.25.40.10">
    <property type="entry name" value="Tetratricopeptide repeat domain"/>
    <property type="match status" value="2"/>
</dbReference>
<dbReference type="GO" id="GO:0043531">
    <property type="term" value="F:ADP binding"/>
    <property type="evidence" value="ECO:0007669"/>
    <property type="project" value="InterPro"/>
</dbReference>
<sequence>MSGPNGEDRGTGDSPAAVRICGQARDSGEIYAAAGDMHIVSRPGRAPAPVTALRTLPRDAAAFTGRQTEVDRLLTAGGQSGAVTIHTVDGMPGVGKTALVIHVARRLADHYPDGQIILRLHAHTPGQRRADPAEVLAALLLGIGIEPGQIPEDMDARAALWRDRLAGKRMLLVLDDAADHTQVEPLLPGGEGCLVLITSRRRLVALDGAVPLSLGTLPPGDAALLFSRLARRTPGSPADAAAVAWIVELCGRLPLAIALLAGRFAHHPHWNLTEYAREFAAARDRLGELTAGDRAVRAAFDMSYQALTDGRQLLFRRLGLHPGPDLDAYAAAALADLPLRPARTELEALYNDHLIDSPSPGRYRLHDLVRSYAQALSAEQEPAHDHDRALARLLDFYQHTARRADGHLADALRPAAPAPGAAPADAPALATHQEALIWVGAERANLIACIHHAYTTGRQARALGLTASLAAFLLQQGPWDAGITLLRNAAAAAHRTGDGLSEANALWELSRVHYLTGNYAVAADLAKQTLRLYRALDNRLGEANSLWALSWAWYLTGDYTETADLAQQTLRLYRALDNRLGEAGALWVLSWAVAGTGDYPAAAGLAEETLSVCRDCGHRLGEAGALWALGQARYMAGEYPEAAELLRETLGICRDLGHLPGEAFALWELGRVQCLTGNHTEAAGLTQQALDICFAIGHRHGQAQALQVLGRVRHLTGDYWAALDAAQQALDICLLTGHRHGQAHALHDLGRARTMTGDHHTAADLLQRSLALFQRVRYAHGQAEVLNSIGDLLRSSGKPHDSLAAYEQALCLARQTHSPLEEARALEGAARCRAGTGRRQAALAGLREAVDLYRRIGAAGTTTAARYLAVLEAGP</sequence>
<dbReference type="SUPFAM" id="SSF52540">
    <property type="entry name" value="P-loop containing nucleoside triphosphate hydrolases"/>
    <property type="match status" value="1"/>
</dbReference>
<dbReference type="PRINTS" id="PR00364">
    <property type="entry name" value="DISEASERSIST"/>
</dbReference>
<dbReference type="Gene3D" id="3.40.50.300">
    <property type="entry name" value="P-loop containing nucleotide triphosphate hydrolases"/>
    <property type="match status" value="1"/>
</dbReference>
<dbReference type="SMART" id="SM00028">
    <property type="entry name" value="TPR"/>
    <property type="match status" value="8"/>
</dbReference>
<gene>
    <name evidence="2" type="ORF">SAMN05421773_11241</name>
</gene>
<dbReference type="PANTHER" id="PTHR47691:SF3">
    <property type="entry name" value="HTH-TYPE TRANSCRIPTIONAL REGULATOR RV0890C-RELATED"/>
    <property type="match status" value="1"/>
</dbReference>
<accession>A0A1I1QWF4</accession>
<evidence type="ECO:0000313" key="3">
    <source>
        <dbReference type="Proteomes" id="UP000199207"/>
    </source>
</evidence>
<dbReference type="InterPro" id="IPR027417">
    <property type="entry name" value="P-loop_NTPase"/>
</dbReference>
<dbReference type="InterPro" id="IPR011990">
    <property type="entry name" value="TPR-like_helical_dom_sf"/>
</dbReference>
<dbReference type="PANTHER" id="PTHR47691">
    <property type="entry name" value="REGULATOR-RELATED"/>
    <property type="match status" value="1"/>
</dbReference>
<dbReference type="Pfam" id="PF13374">
    <property type="entry name" value="TPR_10"/>
    <property type="match status" value="1"/>
</dbReference>
<dbReference type="Proteomes" id="UP000199207">
    <property type="component" value="Unassembled WGS sequence"/>
</dbReference>
<dbReference type="Pfam" id="PF00931">
    <property type="entry name" value="NB-ARC"/>
    <property type="match status" value="1"/>
</dbReference>
<evidence type="ECO:0000259" key="1">
    <source>
        <dbReference type="Pfam" id="PF00931"/>
    </source>
</evidence>
<dbReference type="EMBL" id="FOLM01000012">
    <property type="protein sequence ID" value="SFD26332.1"/>
    <property type="molecule type" value="Genomic_DNA"/>
</dbReference>
<dbReference type="Pfam" id="PF13424">
    <property type="entry name" value="TPR_12"/>
    <property type="match status" value="2"/>
</dbReference>
<dbReference type="InterPro" id="IPR019734">
    <property type="entry name" value="TPR_rpt"/>
</dbReference>
<protein>
    <submittedName>
        <fullName evidence="2">Predicted ATPase</fullName>
    </submittedName>
</protein>
<feature type="domain" description="NB-ARC" evidence="1">
    <location>
        <begin position="70"/>
        <end position="206"/>
    </location>
</feature>
<dbReference type="SUPFAM" id="SSF48452">
    <property type="entry name" value="TPR-like"/>
    <property type="match status" value="3"/>
</dbReference>
<dbReference type="AlphaFoldDB" id="A0A1I1QWF4"/>
<keyword evidence="3" id="KW-1185">Reference proteome</keyword>
<evidence type="ECO:0000313" key="2">
    <source>
        <dbReference type="EMBL" id="SFD26332.1"/>
    </source>
</evidence>